<dbReference type="EMBL" id="UZAE01012878">
    <property type="protein sequence ID" value="VDO07164.1"/>
    <property type="molecule type" value="Genomic_DNA"/>
</dbReference>
<accession>A0A3P7SZ75</accession>
<name>A0A3P7SZ75_RODNA</name>
<dbReference type="Proteomes" id="UP000278807">
    <property type="component" value="Unassembled WGS sequence"/>
</dbReference>
<feature type="region of interest" description="Disordered" evidence="1">
    <location>
        <begin position="13"/>
        <end position="34"/>
    </location>
</feature>
<reference evidence="2 3" key="1">
    <citation type="submission" date="2018-11" db="EMBL/GenBank/DDBJ databases">
        <authorList>
            <consortium name="Pathogen Informatics"/>
        </authorList>
    </citation>
    <scope>NUCLEOTIDE SEQUENCE [LARGE SCALE GENOMIC DNA]</scope>
</reference>
<protein>
    <submittedName>
        <fullName evidence="2">Uncharacterized protein</fullName>
    </submittedName>
</protein>
<gene>
    <name evidence="2" type="ORF">HNAJ_LOCUS10096</name>
</gene>
<dbReference type="AlphaFoldDB" id="A0A3P7SZ75"/>
<sequence>MCGHRYDRRMELRRTSGGDTRCTSDSHRTTGGKGDRRIMRRKYIHFVFRIGPVTIKFSSGTRRGAREGEWVGFVVNNRFNTGKIRGSFREKTFR</sequence>
<organism evidence="2 3">
    <name type="scientific">Rodentolepis nana</name>
    <name type="common">Dwarf tapeworm</name>
    <name type="synonym">Hymenolepis nana</name>
    <dbReference type="NCBI Taxonomy" id="102285"/>
    <lineage>
        <taxon>Eukaryota</taxon>
        <taxon>Metazoa</taxon>
        <taxon>Spiralia</taxon>
        <taxon>Lophotrochozoa</taxon>
        <taxon>Platyhelminthes</taxon>
        <taxon>Cestoda</taxon>
        <taxon>Eucestoda</taxon>
        <taxon>Cyclophyllidea</taxon>
        <taxon>Hymenolepididae</taxon>
        <taxon>Rodentolepis</taxon>
    </lineage>
</organism>
<evidence type="ECO:0000313" key="2">
    <source>
        <dbReference type="EMBL" id="VDO07164.1"/>
    </source>
</evidence>
<evidence type="ECO:0000313" key="3">
    <source>
        <dbReference type="Proteomes" id="UP000278807"/>
    </source>
</evidence>
<proteinExistence type="predicted"/>
<keyword evidence="3" id="KW-1185">Reference proteome</keyword>
<evidence type="ECO:0000256" key="1">
    <source>
        <dbReference type="SAM" id="MobiDB-lite"/>
    </source>
</evidence>